<keyword evidence="1" id="KW-0175">Coiled coil</keyword>
<proteinExistence type="predicted"/>
<gene>
    <name evidence="3" type="ORF">M8542_39795</name>
</gene>
<sequence>MTEAPAPTAGTGIVGDRHLVAVQTFDIARLTTHAVPLVPGTFVAVSGQGPKGDSNGSGKTTFLAAVSLLLGEAQWRLEANGSQYAANLLFKPESAGLDPTHRYAQANRGYVVGVFADPTDPARTALTVWVRIAATTPYLKVRWTSGLHIAIADSDLERDVLADGLWEAIPRAQELGPKRFATDLYGDAPRCMAYLDTPMRPSAPSLLSQQMTEMTPARIGEALIELTGRQRLLETEAEQRRRLAEQKSSLAERQEADARARVDEQADLDAVQDRERSRQHLAEGEHMWRLHFARGFLEVSTKDTELADMIGELEQSVEELDGQREIAQDELDTLRGRQNLAEQLQDAQSALGQAQERLNVRRDERGETASKLRALADRRGELLPLRDAWTGITVEVATEAVGAAEEDLAQTRVDRRDAEQRVREAEAELNAARAGDGGPAGAALARLRSRDIPAALLLDEITLASEVRASWEPRLWPHRHAVVVGPDDEAAALGLIGTFPGIGIVVADAPLTALPARLPEGVTADVPVARFLNTLEARTDFVTVPERAVDSALGEAVIGRFDEEIAGRAARVAAAERKVQRTTAELEEARIAQGTAALALDAAREALGAAKAAAELDSMAEEERALQAVIAELDTALETLHSAVDEAQEAWLAAATAVQSHQLQVNAAAAAVDQLDRELRGIRDKLGQRRTERDNLNVSYWLAGWADTPDAATELLDAQPDRVRVLRPRSLRHRAAEKLKEALDAYLDASPRVPAELAEAKERRQRFADGEPGVAARDSDFTSIAQPLRDLLDSRKDSDRILEDRIVRSQRERATQIEEMTAETTALDEEMERLQDAISSRLEASLDKISKALDRLNRARGGFGAELRVTQTRPPTATSPWTWEVSPRWRRSPSGGMVSYREVANGAQVKVFAIQLVLAALLAADGARGRVLVLDELGNSLGDVNRKDVLRDLNEVAAQQQVTILGTCQDSVIGDAAGVCGEILWFCHQAHTEAYNQPTRVWGYDANGERVELVRDWLTAGRSLV</sequence>
<feature type="region of interest" description="Disordered" evidence="2">
    <location>
        <begin position="243"/>
        <end position="279"/>
    </location>
</feature>
<protein>
    <recommendedName>
        <fullName evidence="5">Chromosome segregation ATPase</fullName>
    </recommendedName>
</protein>
<dbReference type="PANTHER" id="PTHR23159:SF31">
    <property type="entry name" value="CENTROSOME-ASSOCIATED PROTEIN CEP250 ISOFORM X1"/>
    <property type="match status" value="1"/>
</dbReference>
<feature type="coiled-coil region" evidence="1">
    <location>
        <begin position="619"/>
        <end position="685"/>
    </location>
</feature>
<dbReference type="InterPro" id="IPR027417">
    <property type="entry name" value="P-loop_NTPase"/>
</dbReference>
<comment type="caution">
    <text evidence="3">The sequence shown here is derived from an EMBL/GenBank/DDBJ whole genome shotgun (WGS) entry which is preliminary data.</text>
</comment>
<name>A0A9X2NK45_9PSEU</name>
<feature type="coiled-coil region" evidence="1">
    <location>
        <begin position="401"/>
        <end position="435"/>
    </location>
</feature>
<feature type="compositionally biased region" description="Basic and acidic residues" evidence="2">
    <location>
        <begin position="243"/>
        <end position="264"/>
    </location>
</feature>
<evidence type="ECO:0008006" key="5">
    <source>
        <dbReference type="Google" id="ProtNLM"/>
    </source>
</evidence>
<dbReference type="Proteomes" id="UP001144096">
    <property type="component" value="Unassembled WGS sequence"/>
</dbReference>
<feature type="coiled-coil region" evidence="1">
    <location>
        <begin position="817"/>
        <end position="859"/>
    </location>
</feature>
<reference evidence="3" key="1">
    <citation type="submission" date="2022-06" db="EMBL/GenBank/DDBJ databases">
        <title>Amycolatopsis iheyaensis sp. nov., a new species of the genus Amycolatopsis isolated from soil in Iheya island, Japan.</title>
        <authorList>
            <person name="Ngamcharungchit C."/>
            <person name="Kanto H."/>
            <person name="Take A."/>
            <person name="Intra B."/>
            <person name="Matsumoto A."/>
            <person name="Panbangred W."/>
            <person name="Inahashi Y."/>
        </authorList>
    </citation>
    <scope>NUCLEOTIDE SEQUENCE</scope>
    <source>
        <strain evidence="3">OK19-0408</strain>
    </source>
</reference>
<dbReference type="SUPFAM" id="SSF52540">
    <property type="entry name" value="P-loop containing nucleoside triphosphate hydrolases"/>
    <property type="match status" value="1"/>
</dbReference>
<accession>A0A9X2NK45</accession>
<dbReference type="RefSeq" id="WP_257925559.1">
    <property type="nucleotide sequence ID" value="NZ_JAMXQV010000029.1"/>
</dbReference>
<dbReference type="Gene3D" id="3.40.50.300">
    <property type="entry name" value="P-loop containing nucleotide triphosphate hydrolases"/>
    <property type="match status" value="1"/>
</dbReference>
<organism evidence="3 4">
    <name type="scientific">Amycolatopsis iheyensis</name>
    <dbReference type="NCBI Taxonomy" id="2945988"/>
    <lineage>
        <taxon>Bacteria</taxon>
        <taxon>Bacillati</taxon>
        <taxon>Actinomycetota</taxon>
        <taxon>Actinomycetes</taxon>
        <taxon>Pseudonocardiales</taxon>
        <taxon>Pseudonocardiaceae</taxon>
        <taxon>Amycolatopsis</taxon>
    </lineage>
</organism>
<evidence type="ECO:0000256" key="1">
    <source>
        <dbReference type="SAM" id="Coils"/>
    </source>
</evidence>
<feature type="coiled-coil region" evidence="1">
    <location>
        <begin position="310"/>
        <end position="364"/>
    </location>
</feature>
<keyword evidence="4" id="KW-1185">Reference proteome</keyword>
<dbReference type="PANTHER" id="PTHR23159">
    <property type="entry name" value="CENTROSOMAL PROTEIN 2"/>
    <property type="match status" value="1"/>
</dbReference>
<dbReference type="EMBL" id="JAMXQV010000029">
    <property type="protein sequence ID" value="MCR6488991.1"/>
    <property type="molecule type" value="Genomic_DNA"/>
</dbReference>
<evidence type="ECO:0000313" key="4">
    <source>
        <dbReference type="Proteomes" id="UP001144096"/>
    </source>
</evidence>
<dbReference type="AlphaFoldDB" id="A0A9X2NK45"/>
<evidence type="ECO:0000256" key="2">
    <source>
        <dbReference type="SAM" id="MobiDB-lite"/>
    </source>
</evidence>
<evidence type="ECO:0000313" key="3">
    <source>
        <dbReference type="EMBL" id="MCR6488991.1"/>
    </source>
</evidence>